<comment type="caution">
    <text evidence="11">The sequence shown here is derived from an EMBL/GenBank/DDBJ whole genome shotgun (WGS) entry which is preliminary data.</text>
</comment>
<dbReference type="GO" id="GO:0009966">
    <property type="term" value="P:regulation of signal transduction"/>
    <property type="evidence" value="ECO:0007669"/>
    <property type="project" value="UniProtKB-ARBA"/>
</dbReference>
<comment type="catalytic activity">
    <reaction evidence="1">
        <text>Thiol-dependent hydrolysis of ester, thioester, amide, peptide and isopeptide bonds formed by the C-terminal Gly of ubiquitin (a 76-residue protein attached to proteins as an intracellular targeting signal).</text>
        <dbReference type="EC" id="3.4.19.12"/>
    </reaction>
</comment>
<reference evidence="11" key="1">
    <citation type="journal article" date="2023" name="Genome Biol. Evol.">
        <title>Long-read-based Genome Assembly of Drosophila gunungcola Reveals Fewer Chemosensory Genes in Flower-breeding Species.</title>
        <authorList>
            <person name="Negi A."/>
            <person name="Liao B.Y."/>
            <person name="Yeh S.D."/>
        </authorList>
    </citation>
    <scope>NUCLEOTIDE SEQUENCE</scope>
    <source>
        <strain evidence="11">Sukarami</strain>
    </source>
</reference>
<dbReference type="InterPro" id="IPR001394">
    <property type="entry name" value="Peptidase_C19_UCH"/>
</dbReference>
<feature type="compositionally biased region" description="Polar residues" evidence="9">
    <location>
        <begin position="3895"/>
        <end position="3906"/>
    </location>
</feature>
<feature type="compositionally biased region" description="Low complexity" evidence="9">
    <location>
        <begin position="3851"/>
        <end position="3861"/>
    </location>
</feature>
<evidence type="ECO:0000256" key="5">
    <source>
        <dbReference type="ARBA" id="ARBA00022786"/>
    </source>
</evidence>
<dbReference type="InterPro" id="IPR021905">
    <property type="entry name" value="DUF3517"/>
</dbReference>
<dbReference type="GO" id="GO:0005829">
    <property type="term" value="C:cytosol"/>
    <property type="evidence" value="ECO:0007669"/>
    <property type="project" value="TreeGrafter"/>
</dbReference>
<feature type="compositionally biased region" description="Low complexity" evidence="9">
    <location>
        <begin position="515"/>
        <end position="525"/>
    </location>
</feature>
<feature type="coiled-coil region" evidence="8">
    <location>
        <begin position="3319"/>
        <end position="3346"/>
    </location>
</feature>
<feature type="compositionally biased region" description="Polar residues" evidence="9">
    <location>
        <begin position="2516"/>
        <end position="2535"/>
    </location>
</feature>
<dbReference type="PROSITE" id="PS50235">
    <property type="entry name" value="USP_3"/>
    <property type="match status" value="1"/>
</dbReference>
<feature type="compositionally biased region" description="Basic and acidic residues" evidence="9">
    <location>
        <begin position="2439"/>
        <end position="2505"/>
    </location>
</feature>
<sequence>MCEVCADFQNLLELYEVRVASSDLKFQLLLKSEIETTFNYIQSWPQRQCMCLYRDTKNYDRFNLVVQSLICLTVQHLKHIDHLIDNYKRLTASAAQVVAQAQAQQQREQQRDEDSTASEEQKKEQPASPTEEIQAAGDGPAKKQPVGPCTPPPPPTPSPSQHKSHLQYTEEPWILPEVEKLLVLVSKVFLLNFPLYIAHKHGMHSRLDDLQAEEAHHLALICDLHDNDLPIYLLRNVSLFCNSGGFGAMSLCFEHPDLPVSTAHSMTAAVSNVKLWLNYHCNTQLFVPLRSRILQYMCKLSDQSLRSAATRAMADFVWSSMRDPLDVAVNFDTEGLALAFKYFTSTTLTMRLAGMAQINAHINLFNEICTTETVNEVELFGQRIANWLTENHIVQHLFGPNLHVEIVKQAHVLLNFLAVENQISEEDIKLIWQATQLKHCSKTIFDILPSLVKNLAPRPAMHLYSLLCRMDPKEHTEQSIYITSALTKLLWARDCSRSQMNLMQDHLLGSNVTASSSDSGSIEGSNTEDDHVGADDSSIASGGGGGGVGNKSPIDGVTPCKQARHRRHICDPTTEKGKQISAEDMAKVDMVNNRIVNIIDNTSSEEELQSRAALELQLHRSRKKTSNKRRRQKANKQIILPHELVEIWDGAEDVPSSDEADADGDGDGEGELLADSDECSDGATSQLVPAAVLKHLQGEGPYIRAIETNISELLSGAENDGSYSSPMSNKSEKNLADFDDEDVSPCEEELAQLVSSRANCRDVPPAFAAAAAAMMVAQSAMALQKSGESNVAAAAAAVAAAAAATGNAQQTLVAMNRQASVAAAAAVVAAAKAKSDSDVDLMEVASGGGKQHSSPKTSQGSSTSGGTPVQPSFKLNDVCQPGNTLLWDLLQDDKIGQLGESLALEAEKALATLLCFSMDRQLRTKFIEGCLYNVASNRSVIVSLRLLPKLFASFQQFRPSDTHSMTLWAERNHRMMQCFFNNIRHYARCHAEILITQNGEQQQQQLGGQLYTHKTQVSVRLQFLSSIFSTVGSPKSFRLTLEQLDALWEWLAHDPECADCYFSWLQAQAKGGDQHALGIEALQHLYLKKLPELRPEEFSMVALGLFQQLCSFARIAMAEYDKHSEQISASASAVGMYHLWKIALRAQSNDVSLAAIQYINMYYMGQQLRLEKEFVSQCMENLVQAATALESIDDDTALMRVQRGLLLLNTHLDTFRRRYAFHLRRWAIEGKGIGSHSNLKNEGAGPPLRIVLQQAGLSEKSLLQMHACDLIADLKAEVSKWWESLQTGLAAPVLGLLLSDGPLRIITQGQELTSDYDERSLGDAGFKDNQIVYVSLGGRGARRKESNLEHPSMLPPPPKECLPTVLLLQPKYFEKLFCLMQTLGDMQPQASSVNPQHHTKAQLLSRRVWDILAMLPTNPHILDAFKGLVTDLGELEQLDSVGEEEQLATKRKQIKQKFRDLLDPNNLQKFMYSLHIVESLALTSARRCESNGSVCGVPPEQIRVKKSSMGRRRNSNEQQPPPPPPDAKQGELEAPLTPTPNPGLQDAETEASSSSGGDKENQPKQHSKRQKKSSGSGGGDAFEQEKERPVGCSTPPSPAAPPPAPTAATLPHREAMERGDNKWSEAFVKCGGLRHLYEIFSGGQLQQSAHPKELALNEWRHDCLASLLRILWLLGFEELQSPDVHVLMSRPHPFMLQLMEVPECLTRLSSILNDEVHQQHQATSANPLVFPYQFQHLRTGFWGRAQLIQFAMNILVSFVHASEEARRLLWAQSDTDHCRWLQKFILEDPEPAVRREICAGLYRICLSNAHSYRLLLAPLLHKLIALLPLAEQMSSGTQPTQFLLSEEGKDPYGPACRDYFWLLARLVDTLSPEMVAEEHIDIELLCESISQSILTRDYFELRHGYQDDGLVGLLNLMSNLIKYDTSFKYTAKALSFIEQLIGFLFDMPSPADRQKPKCKSGTSRAAAYDLLVELCRGCATNYGYLHGRLLAQHKSGPKQPYPWDYWPRDEGRSECGYVGLTNLGATCYMASCVQHLYMMPQARAAVLRVPPTAARKHGPTLLELQRMFAYLLESERKSYNPRSFCRVYQMDHQPLNTGEQKDMAEFFIDLVSKLEDMTPDLKHLVKRLFCGSLSNNVVSLDCGHVSRTAEDFYTVRCQVADMRNLQESLDEVTVKDTLEGDNMYTCSQCGKKVRAEKRACFKKLPQILCFNTMRYTFNMVTMLKEKVNTHFSFPLRLNMCHYVEKTLMPQQYKEERERRQRENEGVEAAGGGDGNDNEKAEATLDADIEECYEYELVGVTVHTGTADGGHYYSFIKERTKTSYHPHERWFLFNDAEVKPFDPSQIAAECFGGEMTSKTYDSVTEKYLDFSFEKTNSAYMLFYERRLPEHLQRRHSELLVTPTPSPTVEEKSEVEEPTKMETSSGEIKAELDVEVEVENEEKKQPAKTETESKEIAVKEETTAESKAEEDEPEKKITALEEGEKNPETTDEKAAEKTIEIREEMEKPPTANCDNHKPSNNSHNKASSDQQPSTSKAAQKLQLFRPLLNKELEDWIWQDNRQFLQDRNIFEHTYFNFMWQICGHIPQSLISETDVTCMAAKLSVSFFIETFIHAKEKPTMVPWVELLTKQFNASQEACEWFLSHMSLEPYWPVQVLIQCPNQMVRQMFQRLVIHVIQQLRPSHADLYLDVETDEDDKELIGQASCVTRFIGSLISLLEQGARSNLRHLSEYFGLLCEFSRMGDEEAMYLLRIGILKSLVDFYLGHKQTDSQIDISSDNEDNSSDEALSVEKMRPASLDKMIALCASLVERSRGPDFRLRLSPKDFTAIAGGKVILKKLESGFPFLYQQIKDGINPHQTKHLIHALCRWDERLATQIIGMLFASVTKHTELCAPFFKLLTLLTETQGGPVGLPCFTQLILPRMWDAAEYCPQSVLDWLSLQATKNKIAHAWILQSADQWLEQFLLAHDNTRVRNAAAFLLVALVPSQPFRANFRAHSQHKLLALNPHSYRDINSDAQAVLHQVITLLLRLLRPARVYADIGAHGTTKLTAYFNLLSYCMVSKTEKLMATLFCGHLQIGSFMRSLWELFHPRLSEPSVPAHHNKHALLTFWHHSLVDCPENAAQVANCPEITRNIAFNYILADHDDAEIVTYNRSMLPAYYGLLRLCCEQSRALTRQLSQHQNLQWAFKNITPHPTQYAAAVDELFKLMALFATRHPDASEQEKLDVTQFRRAVIVSYTSSLDARVSWSTLISALKILVDNEEDRTMVIFNGGIEMCFEALHTLHSMHHEATACHVAGDLFDLLGEMLLLLATLRTRTDSPAQKKQQQQQQQLEQQLQLQQQQMLQKQQQQQQSQQSQTPQAPQTPQQKEKQLQQQMQQHLQLQQLQQMQFQQQHFLRQQHQHSALAKALPDAVKRLATLLNTFNSPEISRMALEVLKELVRNTSLETISILAPILINCHLSVANAPNAIGPLGPYFPRRGAKHTPWPLGAKNSPRPPRPMVQMCIALAELTPRGLDADYDVQVESFYRPYHDFVDVMMRMCVNTGTLNDTLVKLQCLVAIESTPLHFNYFPKFWVGIHNNALTHKYVELLVKNQLLVEYLHNVLKDERSMLKDACVREFLELYYHKVAAQLPVARMIYTINYGMHSKDDIDELCGDLFAIRIIAQATGVPASVRKELRGSLRALQNKSERFRKESERDPFPNKKLKRDSQKDKEKVEVQSEGENATSGDADKPADVSMESSGNSDPVTTDSSTKPPTPAGSDDEQMEKTSIPSSDDETELEDELEPTPKRNKKTSNKKTAQDRLNEEREKRLITLITMESYIQSIFAILKRDSSVPSGAAANKEPSEEPSCGEASTSASAAAAAGKMSRPKGACTPPEPMPEASETRCSNMETEEQSPKASQTNGSQPPIKSPPAAASGGDTAPANQPTPVPSSAVASTSQAASPTQI</sequence>
<dbReference type="GO" id="GO:0005634">
    <property type="term" value="C:nucleus"/>
    <property type="evidence" value="ECO:0007669"/>
    <property type="project" value="TreeGrafter"/>
</dbReference>
<dbReference type="EC" id="3.4.19.12" evidence="3"/>
<keyword evidence="6" id="KW-0378">Hydrolase</keyword>
<evidence type="ECO:0000256" key="2">
    <source>
        <dbReference type="ARBA" id="ARBA00009085"/>
    </source>
</evidence>
<feature type="compositionally biased region" description="Basic residues" evidence="9">
    <location>
        <begin position="1504"/>
        <end position="1513"/>
    </location>
</feature>
<dbReference type="Pfam" id="PF12030">
    <property type="entry name" value="DUF3517"/>
    <property type="match status" value="1"/>
</dbReference>
<feature type="region of interest" description="Disordered" evidence="9">
    <location>
        <begin position="1490"/>
        <end position="1608"/>
    </location>
</feature>
<keyword evidence="12" id="KW-1185">Reference proteome</keyword>
<feature type="region of interest" description="Disordered" evidence="9">
    <location>
        <begin position="3347"/>
        <end position="3372"/>
    </location>
</feature>
<dbReference type="CDD" id="cd02659">
    <property type="entry name" value="peptidase_C19C"/>
    <property type="match status" value="1"/>
</dbReference>
<evidence type="ECO:0000313" key="12">
    <source>
        <dbReference type="Proteomes" id="UP001059596"/>
    </source>
</evidence>
<feature type="compositionally biased region" description="Basic and acidic residues" evidence="9">
    <location>
        <begin position="108"/>
        <end position="125"/>
    </location>
</feature>
<dbReference type="GO" id="GO:0004843">
    <property type="term" value="F:cysteine-type deubiquitinase activity"/>
    <property type="evidence" value="ECO:0007669"/>
    <property type="project" value="UniProtKB-EC"/>
</dbReference>
<evidence type="ECO:0000256" key="6">
    <source>
        <dbReference type="ARBA" id="ARBA00022801"/>
    </source>
</evidence>
<feature type="region of interest" description="Disordered" evidence="9">
    <location>
        <begin position="513"/>
        <end position="580"/>
    </location>
</feature>
<evidence type="ECO:0000256" key="1">
    <source>
        <dbReference type="ARBA" id="ARBA00000707"/>
    </source>
</evidence>
<dbReference type="InterPro" id="IPR038765">
    <property type="entry name" value="Papain-like_cys_pep_sf"/>
</dbReference>
<feature type="compositionally biased region" description="Low complexity" evidence="9">
    <location>
        <begin position="851"/>
        <end position="872"/>
    </location>
</feature>
<feature type="region of interest" description="Disordered" evidence="9">
    <location>
        <begin position="654"/>
        <end position="681"/>
    </location>
</feature>
<dbReference type="EMBL" id="JAMKOV010000001">
    <property type="protein sequence ID" value="KAI8044481.1"/>
    <property type="molecule type" value="Genomic_DNA"/>
</dbReference>
<dbReference type="Pfam" id="PF25010">
    <property type="entry name" value="ARM_UBP24_USP9X-Y"/>
    <property type="match status" value="2"/>
</dbReference>
<feature type="compositionally biased region" description="Acidic residues" evidence="9">
    <location>
        <begin position="3771"/>
        <end position="3782"/>
    </location>
</feature>
<evidence type="ECO:0000256" key="3">
    <source>
        <dbReference type="ARBA" id="ARBA00012759"/>
    </source>
</evidence>
<organism evidence="11 12">
    <name type="scientific">Drosophila gunungcola</name>
    <name type="common">fruit fly</name>
    <dbReference type="NCBI Taxonomy" id="103775"/>
    <lineage>
        <taxon>Eukaryota</taxon>
        <taxon>Metazoa</taxon>
        <taxon>Ecdysozoa</taxon>
        <taxon>Arthropoda</taxon>
        <taxon>Hexapoda</taxon>
        <taxon>Insecta</taxon>
        <taxon>Pterygota</taxon>
        <taxon>Neoptera</taxon>
        <taxon>Endopterygota</taxon>
        <taxon>Diptera</taxon>
        <taxon>Brachycera</taxon>
        <taxon>Muscomorpha</taxon>
        <taxon>Ephydroidea</taxon>
        <taxon>Drosophilidae</taxon>
        <taxon>Drosophila</taxon>
        <taxon>Sophophora</taxon>
    </lineage>
</organism>
<feature type="compositionally biased region" description="Basic and acidic residues" evidence="9">
    <location>
        <begin position="569"/>
        <end position="578"/>
    </location>
</feature>
<feature type="region of interest" description="Disordered" evidence="9">
    <location>
        <begin position="844"/>
        <end position="873"/>
    </location>
</feature>
<dbReference type="InterPro" id="IPR050164">
    <property type="entry name" value="Peptidase_C19"/>
</dbReference>
<feature type="region of interest" description="Disordered" evidence="9">
    <location>
        <begin position="3829"/>
        <end position="3945"/>
    </location>
</feature>
<feature type="region of interest" description="Disordered" evidence="9">
    <location>
        <begin position="2398"/>
        <end position="2535"/>
    </location>
</feature>
<evidence type="ECO:0000259" key="10">
    <source>
        <dbReference type="PROSITE" id="PS50235"/>
    </source>
</evidence>
<feature type="compositionally biased region" description="Basic and acidic residues" evidence="9">
    <location>
        <begin position="2252"/>
        <end position="2264"/>
    </location>
</feature>
<feature type="compositionally biased region" description="Basic and acidic residues" evidence="9">
    <location>
        <begin position="3685"/>
        <end position="3715"/>
    </location>
</feature>
<dbReference type="Proteomes" id="UP001059596">
    <property type="component" value="Chromosome 3R"/>
</dbReference>
<dbReference type="FunFam" id="3.90.70.10:FF:000014">
    <property type="entry name" value="Ubiquitin carboxyl-terminal hydrolase 34"/>
    <property type="match status" value="1"/>
</dbReference>
<comment type="similarity">
    <text evidence="2">Belongs to the peptidase C19 family.</text>
</comment>
<feature type="compositionally biased region" description="Pro residues" evidence="9">
    <location>
        <begin position="148"/>
        <end position="158"/>
    </location>
</feature>
<feature type="compositionally biased region" description="Pro residues" evidence="9">
    <location>
        <begin position="1595"/>
        <end position="1605"/>
    </location>
</feature>
<proteinExistence type="inferred from homology"/>
<keyword evidence="8" id="KW-0175">Coiled coil</keyword>
<dbReference type="PANTHER" id="PTHR24006:SF943">
    <property type="entry name" value="UBIQUITIN CARBOXYL-TERMINAL HYDROLASE PUF"/>
    <property type="match status" value="1"/>
</dbReference>
<keyword evidence="5" id="KW-0833">Ubl conjugation pathway</keyword>
<keyword evidence="7" id="KW-0788">Thiol protease</keyword>
<dbReference type="GO" id="GO:0006508">
    <property type="term" value="P:proteolysis"/>
    <property type="evidence" value="ECO:0007669"/>
    <property type="project" value="UniProtKB-KW"/>
</dbReference>
<feature type="compositionally biased region" description="Polar residues" evidence="9">
    <location>
        <begin position="3735"/>
        <end position="3751"/>
    </location>
</feature>
<accession>A0A9Q0BUB2</accession>
<evidence type="ECO:0000256" key="7">
    <source>
        <dbReference type="ARBA" id="ARBA00022807"/>
    </source>
</evidence>
<dbReference type="InterPro" id="IPR056850">
    <property type="entry name" value="ARM_UBP34_24_USP9X_Y"/>
</dbReference>
<feature type="region of interest" description="Disordered" evidence="9">
    <location>
        <begin position="2252"/>
        <end position="2278"/>
    </location>
</feature>
<evidence type="ECO:0000256" key="8">
    <source>
        <dbReference type="SAM" id="Coils"/>
    </source>
</evidence>
<evidence type="ECO:0000313" key="11">
    <source>
        <dbReference type="EMBL" id="KAI8044481.1"/>
    </source>
</evidence>
<dbReference type="Pfam" id="PF00443">
    <property type="entry name" value="UCH"/>
    <property type="match status" value="1"/>
</dbReference>
<dbReference type="PROSITE" id="PS00973">
    <property type="entry name" value="USP_2"/>
    <property type="match status" value="1"/>
</dbReference>
<evidence type="ECO:0000256" key="9">
    <source>
        <dbReference type="SAM" id="MobiDB-lite"/>
    </source>
</evidence>
<feature type="region of interest" description="Disordered" evidence="9">
    <location>
        <begin position="101"/>
        <end position="165"/>
    </location>
</feature>
<feature type="compositionally biased region" description="Acidic residues" evidence="9">
    <location>
        <begin position="654"/>
        <end position="680"/>
    </location>
</feature>
<evidence type="ECO:0000256" key="4">
    <source>
        <dbReference type="ARBA" id="ARBA00022670"/>
    </source>
</evidence>
<feature type="region of interest" description="Disordered" evidence="9">
    <location>
        <begin position="3685"/>
        <end position="3804"/>
    </location>
</feature>
<feature type="domain" description="USP" evidence="10">
    <location>
        <begin position="2018"/>
        <end position="2385"/>
    </location>
</feature>
<name>A0A9Q0BUB2_9MUSC</name>
<feature type="compositionally biased region" description="Basic and acidic residues" evidence="9">
    <location>
        <begin position="2407"/>
        <end position="2418"/>
    </location>
</feature>
<keyword evidence="4" id="KW-0645">Protease</keyword>
<dbReference type="GO" id="GO:0016579">
    <property type="term" value="P:protein deubiquitination"/>
    <property type="evidence" value="ECO:0007669"/>
    <property type="project" value="InterPro"/>
</dbReference>
<protein>
    <recommendedName>
        <fullName evidence="3">ubiquitinyl hydrolase 1</fullName>
        <ecNumber evidence="3">3.4.19.12</ecNumber>
    </recommendedName>
</protein>
<dbReference type="PROSITE" id="PS00972">
    <property type="entry name" value="USP_1"/>
    <property type="match status" value="1"/>
</dbReference>
<feature type="compositionally biased region" description="Low complexity" evidence="9">
    <location>
        <begin position="3929"/>
        <end position="3945"/>
    </location>
</feature>
<dbReference type="PANTHER" id="PTHR24006">
    <property type="entry name" value="UBIQUITIN CARBOXYL-TERMINAL HYDROLASE"/>
    <property type="match status" value="1"/>
</dbReference>
<dbReference type="InterPro" id="IPR028889">
    <property type="entry name" value="USP"/>
</dbReference>
<gene>
    <name evidence="11" type="ORF">M5D96_000650</name>
</gene>
<dbReference type="SUPFAM" id="SSF54001">
    <property type="entry name" value="Cysteine proteinases"/>
    <property type="match status" value="1"/>
</dbReference>
<dbReference type="Gene3D" id="3.90.70.10">
    <property type="entry name" value="Cysteine proteinases"/>
    <property type="match status" value="1"/>
</dbReference>
<dbReference type="InterPro" id="IPR018200">
    <property type="entry name" value="USP_CS"/>
</dbReference>